<sequence>MSPDDAQLEAMYNEEVQFLSNQVGCSRLSYPRLEGNQGWTKDRDSGCRDRERDWHDRGVAKNVLRRVTRRSKLGLPNHSAIRPLVISVALLPWPSTSSRFVNLGDPTLHRGTTRRSADCFFLSPIWFFASGLGTLEL</sequence>
<dbReference type="PaxDb" id="4113-PGSC0003DMT400092065"/>
<keyword evidence="2" id="KW-1185">Reference proteome</keyword>
<dbReference type="InParanoid" id="M1DP05"/>
<evidence type="ECO:0000313" key="2">
    <source>
        <dbReference type="Proteomes" id="UP000011115"/>
    </source>
</evidence>
<dbReference type="AlphaFoldDB" id="M1DP05"/>
<dbReference type="EnsemblPlants" id="PGSC0003DMT400092065">
    <property type="protein sequence ID" value="PGSC0003DMT400092065"/>
    <property type="gene ID" value="PGSC0003DMG400041636"/>
</dbReference>
<reference evidence="2" key="1">
    <citation type="journal article" date="2011" name="Nature">
        <title>Genome sequence and analysis of the tuber crop potato.</title>
        <authorList>
            <consortium name="The Potato Genome Sequencing Consortium"/>
        </authorList>
    </citation>
    <scope>NUCLEOTIDE SEQUENCE [LARGE SCALE GENOMIC DNA]</scope>
    <source>
        <strain evidence="2">cv. DM1-3 516 R44</strain>
    </source>
</reference>
<dbReference type="HOGENOM" id="CLU_154901_0_0_1"/>
<proteinExistence type="predicted"/>
<name>M1DP05_SOLTU</name>
<dbReference type="Gramene" id="PGSC0003DMT400092065">
    <property type="protein sequence ID" value="PGSC0003DMT400092065"/>
    <property type="gene ID" value="PGSC0003DMG400041636"/>
</dbReference>
<protein>
    <submittedName>
        <fullName evidence="1">Uncharacterized protein</fullName>
    </submittedName>
</protein>
<reference evidence="1" key="2">
    <citation type="submission" date="2015-06" db="UniProtKB">
        <authorList>
            <consortium name="EnsemblPlants"/>
        </authorList>
    </citation>
    <scope>IDENTIFICATION</scope>
    <source>
        <strain evidence="1">DM1-3 516 R44</strain>
    </source>
</reference>
<accession>M1DP05</accession>
<dbReference type="Proteomes" id="UP000011115">
    <property type="component" value="Unassembled WGS sequence"/>
</dbReference>
<organism evidence="1 2">
    <name type="scientific">Solanum tuberosum</name>
    <name type="common">Potato</name>
    <dbReference type="NCBI Taxonomy" id="4113"/>
    <lineage>
        <taxon>Eukaryota</taxon>
        <taxon>Viridiplantae</taxon>
        <taxon>Streptophyta</taxon>
        <taxon>Embryophyta</taxon>
        <taxon>Tracheophyta</taxon>
        <taxon>Spermatophyta</taxon>
        <taxon>Magnoliopsida</taxon>
        <taxon>eudicotyledons</taxon>
        <taxon>Gunneridae</taxon>
        <taxon>Pentapetalae</taxon>
        <taxon>asterids</taxon>
        <taxon>lamiids</taxon>
        <taxon>Solanales</taxon>
        <taxon>Solanaceae</taxon>
        <taxon>Solanoideae</taxon>
        <taxon>Solaneae</taxon>
        <taxon>Solanum</taxon>
    </lineage>
</organism>
<evidence type="ECO:0000313" key="1">
    <source>
        <dbReference type="EnsemblPlants" id="PGSC0003DMT400092065"/>
    </source>
</evidence>